<dbReference type="PANTHER" id="PTHR15955:SF8">
    <property type="entry name" value="RWD DOMAIN-CONTAINING PROTEIN 2B-RELATED"/>
    <property type="match status" value="1"/>
</dbReference>
<sequence>MSWLQDNLEDYIKQDQCSEITSKDEELVDFERLWIYSHHIKSKTKRKNIIQNANELDLSGFMRPGKPGVICVEGLKSNTTEFYKIIKSWTWQKITIRSNEVKNK</sequence>
<proteinExistence type="predicted"/>
<feature type="domain" description="Small nuclear ribonucleoprotein Prp3 C-terminal" evidence="1">
    <location>
        <begin position="34"/>
        <end position="97"/>
    </location>
</feature>
<evidence type="ECO:0000259" key="1">
    <source>
        <dbReference type="Pfam" id="PF06544"/>
    </source>
</evidence>
<dbReference type="Pfam" id="PF06544">
    <property type="entry name" value="Prp3_C"/>
    <property type="match status" value="1"/>
</dbReference>
<dbReference type="STRING" id="36166.T1H496"/>
<keyword evidence="3" id="KW-1185">Reference proteome</keyword>
<reference evidence="2" key="2">
    <citation type="submission" date="2015-06" db="UniProtKB">
        <authorList>
            <consortium name="EnsemblMetazoa"/>
        </authorList>
    </citation>
    <scope>IDENTIFICATION</scope>
</reference>
<dbReference type="EnsemblMetazoa" id="MESCA011102-RA">
    <property type="protein sequence ID" value="MESCA011102-PA"/>
    <property type="gene ID" value="MESCA011102"/>
</dbReference>
<reference evidence="3" key="1">
    <citation type="submission" date="2013-02" db="EMBL/GenBank/DDBJ databases">
        <authorList>
            <person name="Hughes D."/>
        </authorList>
    </citation>
    <scope>NUCLEOTIDE SEQUENCE</scope>
    <source>
        <strain>Durham</strain>
        <strain evidence="3">NC isolate 2 -- Noor lab</strain>
    </source>
</reference>
<organism evidence="2 3">
    <name type="scientific">Megaselia scalaris</name>
    <name type="common">Humpbacked fly</name>
    <name type="synonym">Phora scalaris</name>
    <dbReference type="NCBI Taxonomy" id="36166"/>
    <lineage>
        <taxon>Eukaryota</taxon>
        <taxon>Metazoa</taxon>
        <taxon>Ecdysozoa</taxon>
        <taxon>Arthropoda</taxon>
        <taxon>Hexapoda</taxon>
        <taxon>Insecta</taxon>
        <taxon>Pterygota</taxon>
        <taxon>Neoptera</taxon>
        <taxon>Endopterygota</taxon>
        <taxon>Diptera</taxon>
        <taxon>Brachycera</taxon>
        <taxon>Muscomorpha</taxon>
        <taxon>Platypezoidea</taxon>
        <taxon>Phoridae</taxon>
        <taxon>Megaseliini</taxon>
        <taxon>Megaselia</taxon>
    </lineage>
</organism>
<dbReference type="CDD" id="cd24163">
    <property type="entry name" value="RWDD2_C"/>
    <property type="match status" value="1"/>
</dbReference>
<evidence type="ECO:0000313" key="3">
    <source>
        <dbReference type="Proteomes" id="UP000015102"/>
    </source>
</evidence>
<dbReference type="Proteomes" id="UP000015102">
    <property type="component" value="Unassembled WGS sequence"/>
</dbReference>
<protein>
    <recommendedName>
        <fullName evidence="1">Small nuclear ribonucleoprotein Prp3 C-terminal domain-containing protein</fullName>
    </recommendedName>
</protein>
<evidence type="ECO:0000313" key="2">
    <source>
        <dbReference type="EnsemblMetazoa" id="MESCA011102-PA"/>
    </source>
</evidence>
<dbReference type="EMBL" id="CAQQ02024131">
    <property type="status" value="NOT_ANNOTATED_CDS"/>
    <property type="molecule type" value="Genomic_DNA"/>
</dbReference>
<accession>T1H496</accession>
<dbReference type="InterPro" id="IPR059181">
    <property type="entry name" value="RWDD2A-B_C"/>
</dbReference>
<name>T1H496_MEGSC</name>
<dbReference type="InterPro" id="IPR010541">
    <property type="entry name" value="Prp3_C"/>
</dbReference>
<dbReference type="AlphaFoldDB" id="T1H496"/>
<dbReference type="InterPro" id="IPR017359">
    <property type="entry name" value="Phi-like"/>
</dbReference>
<dbReference type="HOGENOM" id="CLU_2256784_0_0_1"/>
<dbReference type="PANTHER" id="PTHR15955">
    <property type="entry name" value="RWD DOMAIN CONTAINING PROTEIN 2"/>
    <property type="match status" value="1"/>
</dbReference>